<feature type="compositionally biased region" description="Basic residues" evidence="1">
    <location>
        <begin position="1"/>
        <end position="17"/>
    </location>
</feature>
<proteinExistence type="predicted"/>
<protein>
    <submittedName>
        <fullName evidence="3">Uncharacterized protein</fullName>
    </submittedName>
</protein>
<dbReference type="EMBL" id="BQXS01011278">
    <property type="protein sequence ID" value="GKT36675.1"/>
    <property type="molecule type" value="Genomic_DNA"/>
</dbReference>
<evidence type="ECO:0000313" key="4">
    <source>
        <dbReference type="Proteomes" id="UP001057375"/>
    </source>
</evidence>
<feature type="transmembrane region" description="Helical" evidence="2">
    <location>
        <begin position="39"/>
        <end position="58"/>
    </location>
</feature>
<sequence>MAKHTTTPKRVPKKGNISRKDVAKKVNKKKGKGGKNWKSIAGIVVLFLIIVGSSIIGLRQSISHSKSVQSDIALRSAWAKLSDEEREETLRMIAENRGEEYHGREEETIEDGWDTVMRGLQYESDHDIAPQEGFEIDEDNFFEVPTMDE</sequence>
<keyword evidence="4" id="KW-1185">Reference proteome</keyword>
<name>A0ABQ5KW58_9EUKA</name>
<evidence type="ECO:0000256" key="1">
    <source>
        <dbReference type="SAM" id="MobiDB-lite"/>
    </source>
</evidence>
<comment type="caution">
    <text evidence="3">The sequence shown here is derived from an EMBL/GenBank/DDBJ whole genome shotgun (WGS) entry which is preliminary data.</text>
</comment>
<feature type="region of interest" description="Disordered" evidence="1">
    <location>
        <begin position="1"/>
        <end position="34"/>
    </location>
</feature>
<dbReference type="Proteomes" id="UP001057375">
    <property type="component" value="Unassembled WGS sequence"/>
</dbReference>
<gene>
    <name evidence="3" type="ORF">ADUPG1_009592</name>
</gene>
<keyword evidence="2" id="KW-0812">Transmembrane</keyword>
<keyword evidence="2" id="KW-0472">Membrane</keyword>
<reference evidence="3" key="1">
    <citation type="submission" date="2022-03" db="EMBL/GenBank/DDBJ databases">
        <title>Draft genome sequence of Aduncisulcus paluster, a free-living microaerophilic Fornicata.</title>
        <authorList>
            <person name="Yuyama I."/>
            <person name="Kume K."/>
            <person name="Tamura T."/>
            <person name="Inagaki Y."/>
            <person name="Hashimoto T."/>
        </authorList>
    </citation>
    <scope>NUCLEOTIDE SEQUENCE</scope>
    <source>
        <strain evidence="3">NY0171</strain>
    </source>
</reference>
<keyword evidence="2" id="KW-1133">Transmembrane helix</keyword>
<evidence type="ECO:0000256" key="2">
    <source>
        <dbReference type="SAM" id="Phobius"/>
    </source>
</evidence>
<organism evidence="3 4">
    <name type="scientific">Aduncisulcus paluster</name>
    <dbReference type="NCBI Taxonomy" id="2918883"/>
    <lineage>
        <taxon>Eukaryota</taxon>
        <taxon>Metamonada</taxon>
        <taxon>Carpediemonas-like organisms</taxon>
        <taxon>Aduncisulcus</taxon>
    </lineage>
</organism>
<accession>A0ABQ5KW58</accession>
<evidence type="ECO:0000313" key="3">
    <source>
        <dbReference type="EMBL" id="GKT36675.1"/>
    </source>
</evidence>
<feature type="compositionally biased region" description="Basic residues" evidence="1">
    <location>
        <begin position="25"/>
        <end position="34"/>
    </location>
</feature>